<dbReference type="GO" id="GO:0000723">
    <property type="term" value="P:telomere maintenance"/>
    <property type="evidence" value="ECO:0007669"/>
    <property type="project" value="TreeGrafter"/>
</dbReference>
<feature type="region of interest" description="Disordered" evidence="7">
    <location>
        <begin position="376"/>
        <end position="410"/>
    </location>
</feature>
<feature type="compositionally biased region" description="Low complexity" evidence="7">
    <location>
        <begin position="1921"/>
        <end position="1932"/>
    </location>
</feature>
<feature type="compositionally biased region" description="Low complexity" evidence="7">
    <location>
        <begin position="1288"/>
        <end position="1305"/>
    </location>
</feature>
<dbReference type="InterPro" id="IPR022031">
    <property type="entry name" value="Rif1_N"/>
</dbReference>
<dbReference type="SUPFAM" id="SSF48371">
    <property type="entry name" value="ARM repeat"/>
    <property type="match status" value="1"/>
</dbReference>
<feature type="compositionally biased region" description="Low complexity" evidence="7">
    <location>
        <begin position="1676"/>
        <end position="1695"/>
    </location>
</feature>
<dbReference type="Proteomes" id="UP000694546">
    <property type="component" value="Chromosome 20"/>
</dbReference>
<evidence type="ECO:0000313" key="10">
    <source>
        <dbReference type="Ensembl" id="ENSGMOP00000028700.1"/>
    </source>
</evidence>
<feature type="compositionally biased region" description="Polar residues" evidence="7">
    <location>
        <begin position="1373"/>
        <end position="1383"/>
    </location>
</feature>
<feature type="compositionally biased region" description="Polar residues" evidence="7">
    <location>
        <begin position="1944"/>
        <end position="1965"/>
    </location>
</feature>
<feature type="compositionally biased region" description="Polar residues" evidence="7">
    <location>
        <begin position="1998"/>
        <end position="2023"/>
    </location>
</feature>
<dbReference type="InterPro" id="IPR011989">
    <property type="entry name" value="ARM-like"/>
</dbReference>
<feature type="compositionally biased region" description="Polar residues" evidence="7">
    <location>
        <begin position="1519"/>
        <end position="1536"/>
    </location>
</feature>
<feature type="signal peptide" evidence="8">
    <location>
        <begin position="1"/>
        <end position="15"/>
    </location>
</feature>
<evidence type="ECO:0000313" key="11">
    <source>
        <dbReference type="Proteomes" id="UP000694546"/>
    </source>
</evidence>
<feature type="region of interest" description="Disordered" evidence="7">
    <location>
        <begin position="2189"/>
        <end position="2342"/>
    </location>
</feature>
<keyword evidence="4" id="KW-0779">Telomere</keyword>
<evidence type="ECO:0000256" key="6">
    <source>
        <dbReference type="ARBA" id="ARBA00023306"/>
    </source>
</evidence>
<reference evidence="10" key="1">
    <citation type="submission" date="2025-08" db="UniProtKB">
        <authorList>
            <consortium name="Ensembl"/>
        </authorList>
    </citation>
    <scope>IDENTIFICATION</scope>
</reference>
<protein>
    <submittedName>
        <fullName evidence="10">Replication timing regulatory factor 1</fullName>
    </submittedName>
</protein>
<dbReference type="GeneTree" id="ENSGT00390000012204"/>
<evidence type="ECO:0000259" key="9">
    <source>
        <dbReference type="Pfam" id="PF12231"/>
    </source>
</evidence>
<feature type="compositionally biased region" description="Pro residues" evidence="7">
    <location>
        <begin position="1635"/>
        <end position="1649"/>
    </location>
</feature>
<feature type="compositionally biased region" description="Polar residues" evidence="7">
    <location>
        <begin position="2099"/>
        <end position="2120"/>
    </location>
</feature>
<dbReference type="Pfam" id="PF12231">
    <property type="entry name" value="Rif1_N"/>
    <property type="match status" value="1"/>
</dbReference>
<dbReference type="InterPro" id="IPR016024">
    <property type="entry name" value="ARM-type_fold"/>
</dbReference>
<proteinExistence type="predicted"/>
<feature type="region of interest" description="Disordered" evidence="7">
    <location>
        <begin position="1218"/>
        <end position="2120"/>
    </location>
</feature>
<sequence length="2478" mass="264359">MTWISIHCQVLLIRSWLNDLIVNCMVSNVLYRVVFVFHSRLSGEEGRQFLPAVEKHFSRLGKAILTHITGPNPELSQAALQALGFCVYHAHVVSGVSENFASEILSALCSLVVSSTDKNSCTRALWVISKQSFPSEVVAKKVSPHRLFTYRETYSLVMEHEALNVVIRLLEQAPVQMGVAAVRWSKLVIPMVVHSASKVRLRAAAAMELGLPLLLERQNEVAAVIEPLMPTILVPELQKLFASKNEVNVLKLWPLFVKLLGKHLHRGGPFINSLLHLEELGFRSSSPNVKKIAFIAWKSLIDNFALNPEILCSAKRMKLLLQPLLSIHVRTEALQLSRLEVWWYLVVRLGPNLGPHFEQVSIPLLQCTIRADSSTSTLQAGTPVRGAGQNSTLGSSTPKTGTSAPANTPRLNLSLSQQAGQSFPPIQLLGLEMLLHYFLGPEVVPAAARVNLQLTLEPLTHSFLSGGSTFSKHAALLISSVTHGFISVGADAPDPLLVLIWRSLVSLVSSTVDSGNKKERQGSEVLTLMLQALQTIAASEALPPSRVLVLLEITVKAIHPRVLGSAAYQVGKMDVLNGTPALFLILLLYNSDKLSTYAEDERFFQCLNTLVGCGLAGPTSSLAFVEAVLGAAARRASFVPSKEHLWRMWSAVVTPLTDAITQSNEVNQGDALEHDFSAVHSSLMFPVRHLLLVDPLPQMTQKSLLSTWSKLYRVFARCSALVLTAEENVSCEELCVRMAAFLNVDTLASLKCRDIARHHVNCKCDTSPPPPSAPCTPVNWTRKRSQALGNLAAFQALLIQALEAFLVAAGPSDSTGLALASVLSTLFNSLAQATPLRVALGSLAPHLAVLYRRAAATTTTSETPAFSSQLVTKLEKLLVELLGHLQSRSTLDYDDQLLLYLAPLLCVAFPHKNKALRTQATHFWNATFAKASSLAYPEELKPVLSQVKRKTPIILPGFEAVAVSDEHSGPYSQSSNLPVTGQPIVPFGQHATRKESNGYIYFFPLSRQTKLDFGSPKPPPRGVLEEEASIDFVFIPPENKERVLTEHQKEVKRTKRGDLPAMYNNLDASLDTTAFTQYTQSQEDSTLIRLKSKSLGKIDSLLLIALKVLIMNTILITFQVDEMEVEGESDLLYKDTEDYTSPGAAKNKDPAVVEQEGGVIPDSADVSMQDAQENPEPNEGASADVSGGSDLVSGTPPKPNSRRQSFITLEKYFTGRLTRPAKDKASPPKLSEIYSPSRDDPTLSETSSPSGVEPLVSETSAPSGVEPMVSETSSPSGDEPKLSETLRPTESSSPPDSTDSDQTSSELEENPAKRHSSGGTEDEDDVIPDTQATSWDESATGRTKEESDGGAAPEEQESNGTNQETVESDGSQEDANNSQSISADASRRSGRIRVRPRLPGQCSEDEEEEEKQKKKKKKKDKNSLDYKGRTGSVTANKADDLSPQSRSGRRGRLATSEVNQSEESLRKSPRIDKKKFSQSDLPARGSRKTALYSQSSYLLGSEEEKPRRRSARGGEHSQTDSQPETNTDSDSQSQARRSLRKKAAATETEKPATAKQQAKGSAAEKPPVHPRLSAPKKHEPPPPTGSPAPPHSQNESQSQKMPDAKTTVISNSEEFEPERHAGKVEAMASLSAPVTPSPVKPAPQAPAPENPASQVPASQVPASQVPASQVPASQVPASEAAAPDEAASEAAAPDEAAPDEAAPEAAAPDEAAPEAAAPDEAAPEAAAPDEAAPEAAAPDEAAPEAAAPDEAAPEAAAPDEAAPDEAAPDEAAPDEAAPDEAAPDEAAPDEASAEAPAAPETSTYKVVTPETIVSEEATPETSAPETSAPETAAPETAAPETAAPETAAPETAAPETAAPETAAPETTAPKDGTPEATSEAPAAPEEATTVAPAASQAPAAPETAALPSQTDRQPKPRRSELSLLIEGLSGSSTDEDKRRAGAANSISQEDSQALTLSSSGSQLQNRLRRRGKASAQSLEAAEKSQNLTESELDAEAQASPSAVRTRTRSSFPHGEQVSQTIFSSLDKAALAARKPNSGRGKYPRRRSSQALLANNENSESESSETRESPPSKKKISYHKAPLVPSPLTVQSAAMDDASETSQSDPSQGTPTISPSKTKSLLQSQKEALISLSRVPLVFTELEQQCEVGVIPIVALEQVPEKAGTENTNPIAPNTDLKCKLSLIAPSEEDCEQRLSQAKLDPSDQVPLDCESTDTITERSQEVLLPPVSAAPTSATNASSNEDEDDGDDEVFTDATDLSSAPADHRSTPAASGEATANQSSSASGSSEEKVQHVAQPAQEEVIAEVPQANSSEPSGVPADGKGCEDAASTPAKQDEGAPQKALDILVVEQEVGQISSREDPAGLAEATTSVQDEVRAAQAILCPQVAEEEPTTSSLWNSTHAAKEDNHSSPAKRLTPEVGLGLEVAQSPSGRTRGTWSPSASPSSSILKKAQKRALEEDAAISPLVKVTATQRFLGLFN</sequence>
<evidence type="ECO:0000256" key="7">
    <source>
        <dbReference type="SAM" id="MobiDB-lite"/>
    </source>
</evidence>
<feature type="compositionally biased region" description="Basic and acidic residues" evidence="7">
    <location>
        <begin position="1463"/>
        <end position="1477"/>
    </location>
</feature>
<feature type="compositionally biased region" description="Acidic residues" evidence="7">
    <location>
        <begin position="1761"/>
        <end position="1792"/>
    </location>
</feature>
<feature type="compositionally biased region" description="Polar residues" evidence="7">
    <location>
        <begin position="388"/>
        <end position="410"/>
    </location>
</feature>
<keyword evidence="5" id="KW-0539">Nucleus</keyword>
<feature type="compositionally biased region" description="Polar residues" evidence="7">
    <location>
        <begin position="1330"/>
        <end position="1341"/>
    </location>
</feature>
<feature type="compositionally biased region" description="Polar residues" evidence="7">
    <location>
        <begin position="2391"/>
        <end position="2400"/>
    </location>
</feature>
<feature type="compositionally biased region" description="Polar residues" evidence="7">
    <location>
        <begin position="2426"/>
        <end position="2436"/>
    </location>
</feature>
<dbReference type="OMA" id="EMRMLEV"/>
<feature type="compositionally biased region" description="Low complexity" evidence="7">
    <location>
        <begin position="2229"/>
        <end position="2239"/>
    </location>
</feature>
<dbReference type="GO" id="GO:0140445">
    <property type="term" value="C:chromosome, telomeric repeat region"/>
    <property type="evidence" value="ECO:0007669"/>
    <property type="project" value="TreeGrafter"/>
</dbReference>
<feature type="chain" id="PRO_5035000723" evidence="8">
    <location>
        <begin position="16"/>
        <end position="2478"/>
    </location>
</feature>
<evidence type="ECO:0000256" key="5">
    <source>
        <dbReference type="ARBA" id="ARBA00023242"/>
    </source>
</evidence>
<comment type="subcellular location">
    <subcellularLocation>
        <location evidence="2">Chromosome</location>
        <location evidence="2">Telomere</location>
    </subcellularLocation>
    <subcellularLocation>
        <location evidence="1">Nucleus</location>
    </subcellularLocation>
</comment>
<feature type="region of interest" description="Disordered" evidence="7">
    <location>
        <begin position="2389"/>
        <end position="2452"/>
    </location>
</feature>
<keyword evidence="8" id="KW-0732">Signal</keyword>
<keyword evidence="3" id="KW-0158">Chromosome</keyword>
<feature type="region of interest" description="Disordered" evidence="7">
    <location>
        <begin position="1168"/>
        <end position="1206"/>
    </location>
</feature>
<feature type="compositionally biased region" description="Low complexity" evidence="7">
    <location>
        <begin position="1703"/>
        <end position="1760"/>
    </location>
</feature>
<dbReference type="Ensembl" id="ENSGMOT00000031804.1">
    <property type="protein sequence ID" value="ENSGMOP00000028700.1"/>
    <property type="gene ID" value="ENSGMOG00000003517.2"/>
</dbReference>
<feature type="compositionally biased region" description="Pro residues" evidence="7">
    <location>
        <begin position="1581"/>
        <end position="1590"/>
    </location>
</feature>
<keyword evidence="6" id="KW-0131">Cell cycle</keyword>
<keyword evidence="11" id="KW-1185">Reference proteome</keyword>
<reference evidence="10" key="2">
    <citation type="submission" date="2025-09" db="UniProtKB">
        <authorList>
            <consortium name="Ensembl"/>
        </authorList>
    </citation>
    <scope>IDENTIFICATION</scope>
</reference>
<feature type="compositionally biased region" description="Basic and acidic residues" evidence="7">
    <location>
        <begin position="1502"/>
        <end position="1518"/>
    </location>
</feature>
<evidence type="ECO:0000256" key="2">
    <source>
        <dbReference type="ARBA" id="ARBA00004574"/>
    </source>
</evidence>
<name>A0A8C5FDH2_GADMO</name>
<feature type="compositionally biased region" description="Polar residues" evidence="7">
    <location>
        <begin position="1653"/>
        <end position="1672"/>
    </location>
</feature>
<dbReference type="Gene3D" id="1.25.10.10">
    <property type="entry name" value="Leucine-rich Repeat Variant"/>
    <property type="match status" value="1"/>
</dbReference>
<feature type="compositionally biased region" description="Low complexity" evidence="7">
    <location>
        <begin position="1814"/>
        <end position="1905"/>
    </location>
</feature>
<organism evidence="10 11">
    <name type="scientific">Gadus morhua</name>
    <name type="common">Atlantic cod</name>
    <dbReference type="NCBI Taxonomy" id="8049"/>
    <lineage>
        <taxon>Eukaryota</taxon>
        <taxon>Metazoa</taxon>
        <taxon>Chordata</taxon>
        <taxon>Craniata</taxon>
        <taxon>Vertebrata</taxon>
        <taxon>Euteleostomi</taxon>
        <taxon>Actinopterygii</taxon>
        <taxon>Neopterygii</taxon>
        <taxon>Teleostei</taxon>
        <taxon>Neoteleostei</taxon>
        <taxon>Acanthomorphata</taxon>
        <taxon>Zeiogadaria</taxon>
        <taxon>Gadariae</taxon>
        <taxon>Gadiformes</taxon>
        <taxon>Gadoidei</taxon>
        <taxon>Gadidae</taxon>
        <taxon>Gadus</taxon>
    </lineage>
</organism>
<dbReference type="PANTHER" id="PTHR22928">
    <property type="entry name" value="TELOMERE-ASSOCIATED PROTEIN RIF1"/>
    <property type="match status" value="1"/>
</dbReference>
<gene>
    <name evidence="10" type="primary">RIF1</name>
</gene>
<feature type="compositionally biased region" description="Acidic residues" evidence="7">
    <location>
        <begin position="2240"/>
        <end position="2251"/>
    </location>
</feature>
<feature type="domain" description="Telomere-associated protein Rif1 N-terminal" evidence="9">
    <location>
        <begin position="38"/>
        <end position="359"/>
    </location>
</feature>
<evidence type="ECO:0000256" key="1">
    <source>
        <dbReference type="ARBA" id="ARBA00004123"/>
    </source>
</evidence>
<accession>A0A8C5FDH2</accession>
<evidence type="ECO:0000256" key="3">
    <source>
        <dbReference type="ARBA" id="ARBA00022454"/>
    </source>
</evidence>
<dbReference type="GO" id="GO:0005634">
    <property type="term" value="C:nucleus"/>
    <property type="evidence" value="ECO:0007669"/>
    <property type="project" value="UniProtKB-SubCell"/>
</dbReference>
<dbReference type="PANTHER" id="PTHR22928:SF3">
    <property type="entry name" value="TELOMERE-ASSOCIATED PROTEIN RIF1"/>
    <property type="match status" value="1"/>
</dbReference>
<evidence type="ECO:0000256" key="8">
    <source>
        <dbReference type="SAM" id="SignalP"/>
    </source>
</evidence>
<feature type="compositionally biased region" description="Polar residues" evidence="7">
    <location>
        <begin position="1591"/>
        <end position="1600"/>
    </location>
</feature>
<evidence type="ECO:0000256" key="4">
    <source>
        <dbReference type="ARBA" id="ARBA00022895"/>
    </source>
</evidence>